<evidence type="ECO:0000256" key="7">
    <source>
        <dbReference type="ARBA" id="ARBA00022989"/>
    </source>
</evidence>
<dbReference type="PANTHER" id="PTHR46693">
    <property type="entry name" value="ADP-RIBOSYLATION FACTOR-LIKE PROTEIN 15"/>
    <property type="match status" value="1"/>
</dbReference>
<accession>A0A1B1UZL3</accession>
<dbReference type="Pfam" id="PF09439">
    <property type="entry name" value="SRPRB"/>
    <property type="match status" value="1"/>
</dbReference>
<organism evidence="12">
    <name type="scientific">Nilaparvata lugens</name>
    <name type="common">Brown planthopper</name>
    <dbReference type="NCBI Taxonomy" id="108931"/>
    <lineage>
        <taxon>Eukaryota</taxon>
        <taxon>Metazoa</taxon>
        <taxon>Ecdysozoa</taxon>
        <taxon>Arthropoda</taxon>
        <taxon>Hexapoda</taxon>
        <taxon>Insecta</taxon>
        <taxon>Pterygota</taxon>
        <taxon>Neoptera</taxon>
        <taxon>Paraneoptera</taxon>
        <taxon>Hemiptera</taxon>
        <taxon>Auchenorrhyncha</taxon>
        <taxon>Fulgoroidea</taxon>
        <taxon>Delphacidae</taxon>
        <taxon>Delphacinae</taxon>
        <taxon>Nilaparvata</taxon>
    </lineage>
</organism>
<dbReference type="GO" id="GO:0005525">
    <property type="term" value="F:GTP binding"/>
    <property type="evidence" value="ECO:0007669"/>
    <property type="project" value="UniProtKB-KW"/>
</dbReference>
<evidence type="ECO:0000256" key="10">
    <source>
        <dbReference type="ARBA" id="ARBA00023170"/>
    </source>
</evidence>
<reference evidence="12" key="1">
    <citation type="submission" date="2016-01" db="EMBL/GenBank/DDBJ databases">
        <title>Identification and function of 27 Ras-like family GTPases in brown planthopper.</title>
        <authorList>
            <person name="Wang W."/>
        </authorList>
    </citation>
    <scope>NUCLEOTIDE SEQUENCE</scope>
</reference>
<dbReference type="InterPro" id="IPR019009">
    <property type="entry name" value="SRP_receptor_beta_su"/>
</dbReference>
<dbReference type="CDD" id="cd04105">
    <property type="entry name" value="SR_beta"/>
    <property type="match status" value="1"/>
</dbReference>
<dbReference type="Gene3D" id="3.40.50.300">
    <property type="entry name" value="P-loop containing nucleotide triphosphate hydrolases"/>
    <property type="match status" value="1"/>
</dbReference>
<evidence type="ECO:0000256" key="4">
    <source>
        <dbReference type="ARBA" id="ARBA00022692"/>
    </source>
</evidence>
<comment type="similarity">
    <text evidence="2">Belongs to the SRP receptor beta subunit family.</text>
</comment>
<evidence type="ECO:0000256" key="1">
    <source>
        <dbReference type="ARBA" id="ARBA00004389"/>
    </source>
</evidence>
<dbReference type="InterPro" id="IPR027417">
    <property type="entry name" value="P-loop_NTPase"/>
</dbReference>
<keyword evidence="6" id="KW-0256">Endoplasmic reticulum</keyword>
<evidence type="ECO:0000256" key="8">
    <source>
        <dbReference type="ARBA" id="ARBA00023134"/>
    </source>
</evidence>
<protein>
    <recommendedName>
        <fullName evidence="3">Signal recognition particle receptor subunit beta</fullName>
    </recommendedName>
</protein>
<dbReference type="PANTHER" id="PTHR46693:SF1">
    <property type="entry name" value="ADP-RIBOSYLATION FACTOR-LIKE PROTEIN 15"/>
    <property type="match status" value="1"/>
</dbReference>
<keyword evidence="10 12" id="KW-0675">Receptor</keyword>
<name>A0A1B1UZL3_NILLU</name>
<evidence type="ECO:0000256" key="6">
    <source>
        <dbReference type="ARBA" id="ARBA00022824"/>
    </source>
</evidence>
<sequence>MTSNTKFQFTPTEIFSRSNESQIYAIVIAIITILISIVFFAIWKRSRSVKNCILITGLCDSGKTLIYSHLLHSKYVGTHTSIKENIGDYVVKNRALRLIDIPGHERLRGRYIDAYKGLARGVIFVVDSVTLQKEIRDAAEFLYTLLLDPVLLKAKPQLLILCNKQDQTMAKAANVVKSLLEKELNVLKVTKTNQLTSIEGSSSAAYLGSAGKDFNFTQSTIPVDFAECCAFRKDENTEPELKVSQNGLKALFE</sequence>
<evidence type="ECO:0000256" key="5">
    <source>
        <dbReference type="ARBA" id="ARBA00022741"/>
    </source>
</evidence>
<keyword evidence="8" id="KW-0342">GTP-binding</keyword>
<dbReference type="InterPro" id="IPR042292">
    <property type="entry name" value="ARL15"/>
</dbReference>
<evidence type="ECO:0000256" key="2">
    <source>
        <dbReference type="ARBA" id="ARBA00005619"/>
    </source>
</evidence>
<dbReference type="GO" id="GO:0005789">
    <property type="term" value="C:endoplasmic reticulum membrane"/>
    <property type="evidence" value="ECO:0007669"/>
    <property type="project" value="UniProtKB-SubCell"/>
</dbReference>
<keyword evidence="9 11" id="KW-0472">Membrane</keyword>
<comment type="subcellular location">
    <subcellularLocation>
        <location evidence="1">Endoplasmic reticulum membrane</location>
        <topology evidence="1">Single-pass membrane protein</topology>
    </subcellularLocation>
</comment>
<dbReference type="EMBL" id="KU568374">
    <property type="protein sequence ID" value="ANW09661.1"/>
    <property type="molecule type" value="mRNA"/>
</dbReference>
<evidence type="ECO:0000256" key="9">
    <source>
        <dbReference type="ARBA" id="ARBA00023136"/>
    </source>
</evidence>
<dbReference type="SMART" id="SM00177">
    <property type="entry name" value="ARF"/>
    <property type="match status" value="1"/>
</dbReference>
<evidence type="ECO:0000256" key="11">
    <source>
        <dbReference type="SAM" id="Phobius"/>
    </source>
</evidence>
<dbReference type="SUPFAM" id="SSF52540">
    <property type="entry name" value="P-loop containing nucleoside triphosphate hydrolases"/>
    <property type="match status" value="1"/>
</dbReference>
<evidence type="ECO:0000313" key="12">
    <source>
        <dbReference type="EMBL" id="ANW09661.1"/>
    </source>
</evidence>
<dbReference type="OrthoDB" id="41266at2759"/>
<keyword evidence="5" id="KW-0547">Nucleotide-binding</keyword>
<feature type="transmembrane region" description="Helical" evidence="11">
    <location>
        <begin position="23"/>
        <end position="43"/>
    </location>
</feature>
<keyword evidence="4 11" id="KW-0812">Transmembrane</keyword>
<proteinExistence type="evidence at transcript level"/>
<dbReference type="AlphaFoldDB" id="A0A1B1UZL3"/>
<keyword evidence="7 11" id="KW-1133">Transmembrane helix</keyword>
<evidence type="ECO:0000256" key="3">
    <source>
        <dbReference type="ARBA" id="ARBA00020256"/>
    </source>
</evidence>